<gene>
    <name evidence="3" type="ordered locus">Selsp_2102</name>
    <name evidence="4" type="ORF">SELSPUOL_02525</name>
</gene>
<reference evidence="4 5" key="1">
    <citation type="submission" date="2009-09" db="EMBL/GenBank/DDBJ databases">
        <authorList>
            <person name="Weinstock G."/>
            <person name="Sodergren E."/>
            <person name="Clifton S."/>
            <person name="Fulton L."/>
            <person name="Fulton B."/>
            <person name="Courtney L."/>
            <person name="Fronick C."/>
            <person name="Harrison M."/>
            <person name="Strong C."/>
            <person name="Farmer C."/>
            <person name="Delahaunty K."/>
            <person name="Markovic C."/>
            <person name="Hall O."/>
            <person name="Minx P."/>
            <person name="Tomlinson C."/>
            <person name="Mitreva M."/>
            <person name="Nelson J."/>
            <person name="Hou S."/>
            <person name="Wollam A."/>
            <person name="Pepin K.H."/>
            <person name="Johnson M."/>
            <person name="Bhonagiri V."/>
            <person name="Nash W.E."/>
            <person name="Warren W."/>
            <person name="Chinwalla A."/>
            <person name="Mardis E.R."/>
            <person name="Wilson R.K."/>
        </authorList>
    </citation>
    <scope>NUCLEOTIDE SEQUENCE [LARGE SCALE GENOMIC DNA]</scope>
    <source>
        <strain evidence="4">ATCC 35185</strain>
        <strain evidence="5">ATCC 35185 / DSM 20758 / VPI D19B-28</strain>
    </source>
</reference>
<dbReference type="STRING" id="546271.Selsp_2102"/>
<dbReference type="eggNOG" id="COG2378">
    <property type="taxonomic scope" value="Bacteria"/>
</dbReference>
<dbReference type="Proteomes" id="UP000003505">
    <property type="component" value="Unassembled WGS sequence"/>
</dbReference>
<protein>
    <submittedName>
        <fullName evidence="4">Uncharacterized protein</fullName>
    </submittedName>
</protein>
<proteinExistence type="predicted"/>
<evidence type="ECO:0000313" key="4">
    <source>
        <dbReference type="EMBL" id="EEX76093.1"/>
    </source>
</evidence>
<sequence length="334" mass="39094">MYPYGRQDKKLLNMLILEILEQYTDSDHRLTQLEIVDLLEKNYGIRCTRQTVKNNLMLLKDMGYEISLQGGVCLTSRQFEDAELRMLIDSVLFSRTLSGAQAERLIEKLVGLGNKYFHAKVKHVSHLPKLIHSDNKQVLLNLDVLNDAIEQGRKVSFIYNSYGKDFKLHPKREEPYIVSPYQMVANQGRYYLLGNYDKYNNISHYRLDCMTKVKMLEDKAKPKKQVEDFAQGYSLPKHMAEHIYMFSGPSVQVKMRVWDQMMGQLIDWFGKDFRIVQEDADELIVSVACNEKAMKYWALQYGKYAEILEPKSLRDKIRKVVRDMGKKYLSGEME</sequence>
<dbReference type="EMBL" id="ACKP02000053">
    <property type="protein sequence ID" value="EEX76093.1"/>
    <property type="molecule type" value="Genomic_DNA"/>
</dbReference>
<feature type="domain" description="WYL" evidence="1">
    <location>
        <begin position="142"/>
        <end position="215"/>
    </location>
</feature>
<feature type="domain" description="WCX" evidence="2">
    <location>
        <begin position="250"/>
        <end position="324"/>
    </location>
</feature>
<dbReference type="InterPro" id="IPR057727">
    <property type="entry name" value="WCX_dom"/>
</dbReference>
<reference evidence="3 6" key="2">
    <citation type="submission" date="2011-04" db="EMBL/GenBank/DDBJ databases">
        <title>The complete genome of Selenomonas sputigena DSM 20758.</title>
        <authorList>
            <consortium name="US DOE Joint Genome Institute (JGI-PGF)"/>
            <person name="Lucas S."/>
            <person name="Copeland A."/>
            <person name="Lapidus A."/>
            <person name="Bruce D."/>
            <person name="Goodwin L."/>
            <person name="Pitluck S."/>
            <person name="Peters L."/>
            <person name="Kyrpides N."/>
            <person name="Mavromatis K."/>
            <person name="Ivanova N."/>
            <person name="Ovchinnikova G."/>
            <person name="Teshima H."/>
            <person name="Detter J.C."/>
            <person name="Tapia R."/>
            <person name="Han C."/>
            <person name="Land M."/>
            <person name="Hauser L."/>
            <person name="Markowitz V."/>
            <person name="Cheng J.-F."/>
            <person name="Hugenholtz P."/>
            <person name="Woyke T."/>
            <person name="Wu D."/>
            <person name="Gronow S."/>
            <person name="Wellnitz S."/>
            <person name="Schneider S."/>
            <person name="Klenk H.-P."/>
            <person name="Eisen J.A."/>
        </authorList>
    </citation>
    <scope>NUCLEOTIDE SEQUENCE [LARGE SCALE GENOMIC DNA]</scope>
    <source>
        <strain evidence="3">ATCC 35185</strain>
        <strain evidence="6">ATCC 35185 / DSM 20758 / VPI D19B-28</strain>
    </source>
</reference>
<keyword evidence="6" id="KW-1185">Reference proteome</keyword>
<dbReference type="InterPro" id="IPR051534">
    <property type="entry name" value="CBASS_pafABC_assoc_protein"/>
</dbReference>
<dbReference type="OrthoDB" id="9772503at2"/>
<dbReference type="Pfam" id="PF13280">
    <property type="entry name" value="WYL"/>
    <property type="match status" value="1"/>
</dbReference>
<evidence type="ECO:0000313" key="3">
    <source>
        <dbReference type="EMBL" id="AEC01049.1"/>
    </source>
</evidence>
<evidence type="ECO:0000259" key="1">
    <source>
        <dbReference type="Pfam" id="PF13280"/>
    </source>
</evidence>
<organism evidence="4 5">
    <name type="scientific">Selenomonas sputigena (strain ATCC 35185 / DSM 20758 / CCUG 44933 / VPI D19B-28)</name>
    <dbReference type="NCBI Taxonomy" id="546271"/>
    <lineage>
        <taxon>Bacteria</taxon>
        <taxon>Bacillati</taxon>
        <taxon>Bacillota</taxon>
        <taxon>Negativicutes</taxon>
        <taxon>Selenomonadales</taxon>
        <taxon>Selenomonadaceae</taxon>
        <taxon>Selenomonas</taxon>
    </lineage>
</organism>
<accession>C9LYG4</accession>
<dbReference type="RefSeq" id="WP_006193889.1">
    <property type="nucleotide sequence ID" value="NC_015437.1"/>
</dbReference>
<dbReference type="InterPro" id="IPR026881">
    <property type="entry name" value="WYL_dom"/>
</dbReference>
<dbReference type="PANTHER" id="PTHR34580">
    <property type="match status" value="1"/>
</dbReference>
<evidence type="ECO:0000259" key="2">
    <source>
        <dbReference type="Pfam" id="PF25583"/>
    </source>
</evidence>
<dbReference type="Pfam" id="PF25583">
    <property type="entry name" value="WCX"/>
    <property type="match status" value="1"/>
</dbReference>
<dbReference type="KEGG" id="ssg:Selsp_2102"/>
<dbReference type="AlphaFoldDB" id="C9LYG4"/>
<evidence type="ECO:0000313" key="5">
    <source>
        <dbReference type="Proteomes" id="UP000003505"/>
    </source>
</evidence>
<evidence type="ECO:0000313" key="6">
    <source>
        <dbReference type="Proteomes" id="UP000011124"/>
    </source>
</evidence>
<dbReference type="EMBL" id="CP002637">
    <property type="protein sequence ID" value="AEC01049.1"/>
    <property type="molecule type" value="Genomic_DNA"/>
</dbReference>
<dbReference type="HOGENOM" id="CLU_053686_1_0_9"/>
<dbReference type="PROSITE" id="PS52050">
    <property type="entry name" value="WYL"/>
    <property type="match status" value="1"/>
</dbReference>
<dbReference type="Proteomes" id="UP000011124">
    <property type="component" value="Chromosome"/>
</dbReference>
<dbReference type="PANTHER" id="PTHR34580:SF1">
    <property type="entry name" value="PROTEIN PAFC"/>
    <property type="match status" value="1"/>
</dbReference>
<name>C9LYG4_SELS3</name>